<accession>A0A6I8RYL8</accession>
<reference evidence="5" key="3">
    <citation type="submission" date="2025-04" db="UniProtKB">
        <authorList>
            <consortium name="RefSeq"/>
        </authorList>
    </citation>
    <scope>IDENTIFICATION</scope>
    <source>
        <strain evidence="5">Nigerian</strain>
        <tissue evidence="5">Liver and blood</tissue>
    </source>
</reference>
<evidence type="ECO:0000313" key="6">
    <source>
        <dbReference type="Xenbase" id="XB-GENE-29092987"/>
    </source>
</evidence>
<dbReference type="KEGG" id="xtr:116407667"/>
<evidence type="ECO:0000313" key="5">
    <source>
        <dbReference type="RefSeq" id="XP_031749285.1"/>
    </source>
</evidence>
<dbReference type="InterPro" id="IPR045860">
    <property type="entry name" value="Snake_toxin-like_sf"/>
</dbReference>
<dbReference type="SUPFAM" id="SSF57302">
    <property type="entry name" value="Snake toxin-like"/>
    <property type="match status" value="1"/>
</dbReference>
<dbReference type="AlphaFoldDB" id="A0A6I8RYL8"/>
<feature type="signal peptide" evidence="1">
    <location>
        <begin position="1"/>
        <end position="19"/>
    </location>
</feature>
<proteinExistence type="predicted"/>
<evidence type="ECO:0000313" key="4">
    <source>
        <dbReference type="Proteomes" id="UP000008143"/>
    </source>
</evidence>
<dbReference type="AGR" id="Xenbase:XB-GENE-29092987"/>
<dbReference type="Proteomes" id="UP000008143">
    <property type="component" value="Chromosome 9"/>
</dbReference>
<protein>
    <submittedName>
        <fullName evidence="3 5">Cytotoxin sagitoxin-like</fullName>
    </submittedName>
</protein>
<dbReference type="Ensembl" id="ENSXETT00000085779">
    <property type="protein sequence ID" value="ENSXETP00000090400"/>
    <property type="gene ID" value="ENSXETG00000036261"/>
</dbReference>
<keyword evidence="1" id="KW-0732">Signal</keyword>
<dbReference type="RefSeq" id="XP_031749285.1">
    <property type="nucleotide sequence ID" value="XM_031893425.1"/>
</dbReference>
<sequence>MMLLLVLLLLGLFAEGGTGLKCNTLTEGRKEVTECPPGQTICMTHSITNNNKTDITKGCTTFGRCARRDVFIYESEKIYCCNIDLCN</sequence>
<dbReference type="GeneID" id="116407667"/>
<dbReference type="Pfam" id="PF00087">
    <property type="entry name" value="Toxin_TOLIP"/>
    <property type="match status" value="1"/>
</dbReference>
<evidence type="ECO:0000313" key="3">
    <source>
        <dbReference type="Ensembl" id="ENSXETP00000090400"/>
    </source>
</evidence>
<keyword evidence="4" id="KW-1185">Reference proteome</keyword>
<dbReference type="Gene3D" id="2.10.60.10">
    <property type="entry name" value="CD59"/>
    <property type="match status" value="1"/>
</dbReference>
<reference evidence="3" key="2">
    <citation type="submission" date="2020-05" db="UniProtKB">
        <authorList>
            <consortium name="Ensembl"/>
        </authorList>
    </citation>
    <scope>IDENTIFICATION</scope>
</reference>
<name>A0A6I8RYL8_XENTR</name>
<feature type="chain" id="PRO_5044634196" evidence="1">
    <location>
        <begin position="20"/>
        <end position="87"/>
    </location>
</feature>
<dbReference type="Bgee" id="ENSXETG00000036261">
    <property type="expression patterns" value="Expressed in skeletal muscle tissue and 7 other cell types or tissues"/>
</dbReference>
<organism evidence="3">
    <name type="scientific">Xenopus tropicalis</name>
    <name type="common">Western clawed frog</name>
    <name type="synonym">Silurana tropicalis</name>
    <dbReference type="NCBI Taxonomy" id="8364"/>
    <lineage>
        <taxon>Eukaryota</taxon>
        <taxon>Metazoa</taxon>
        <taxon>Chordata</taxon>
        <taxon>Craniata</taxon>
        <taxon>Vertebrata</taxon>
        <taxon>Euteleostomi</taxon>
        <taxon>Amphibia</taxon>
        <taxon>Batrachia</taxon>
        <taxon>Anura</taxon>
        <taxon>Pipoidea</taxon>
        <taxon>Pipidae</taxon>
        <taxon>Xenopodinae</taxon>
        <taxon>Xenopus</taxon>
        <taxon>Silurana</taxon>
    </lineage>
</organism>
<reference evidence="3" key="1">
    <citation type="journal article" date="2010" name="Science">
        <title>The genome of the Western clawed frog Xenopus tropicalis.</title>
        <authorList>
            <person name="Hellsten U."/>
            <person name="Harland R.M."/>
            <person name="Gilchrist M.J."/>
            <person name="Hendrix D."/>
            <person name="Jurka J."/>
            <person name="Kapitonov V."/>
            <person name="Ovcharenko I."/>
            <person name="Putnam N.H."/>
            <person name="Shu S."/>
            <person name="Taher L."/>
            <person name="Blitz I.L."/>
            <person name="Blumberg B."/>
            <person name="Dichmann D.S."/>
            <person name="Dubchak I."/>
            <person name="Amaya E."/>
            <person name="Detter J.C."/>
            <person name="Fletcher R."/>
            <person name="Gerhard D.S."/>
            <person name="Goodstein D."/>
            <person name="Graves T."/>
            <person name="Grigoriev I.V."/>
            <person name="Grimwood J."/>
            <person name="Kawashima T."/>
            <person name="Lindquist E."/>
            <person name="Lucas S.M."/>
            <person name="Mead P.E."/>
            <person name="Mitros T."/>
            <person name="Ogino H."/>
            <person name="Ohta Y."/>
            <person name="Poliakov A.V."/>
            <person name="Pollet N."/>
            <person name="Robert J."/>
            <person name="Salamov A."/>
            <person name="Sater A.K."/>
            <person name="Schmutz J."/>
            <person name="Terry A."/>
            <person name="Vize P.D."/>
            <person name="Warren W.C."/>
            <person name="Wells D."/>
            <person name="Wills A."/>
            <person name="Wilson R.K."/>
            <person name="Zimmerman L.B."/>
            <person name="Zorn A.M."/>
            <person name="Grainger R."/>
            <person name="Grammer T."/>
            <person name="Khokha M.K."/>
            <person name="Richardson P.M."/>
            <person name="Rokhsar D.S."/>
        </authorList>
    </citation>
    <scope>NUCLEOTIDE SEQUENCE [LARGE SCALE GENOMIC DNA]</scope>
    <source>
        <strain evidence="3">Nigerian</strain>
    </source>
</reference>
<dbReference type="InterPro" id="IPR035076">
    <property type="entry name" value="Toxin/TOLIP"/>
</dbReference>
<dbReference type="Xenbase" id="XB-GENE-29092987">
    <property type="gene designation" value="LOC116407667"/>
</dbReference>
<dbReference type="OrthoDB" id="10309862at2759"/>
<feature type="domain" description="Snake toxin/toxin-like" evidence="2">
    <location>
        <begin position="28"/>
        <end position="87"/>
    </location>
</feature>
<gene>
    <name evidence="3 5 6" type="primary">LOC116407667</name>
</gene>
<evidence type="ECO:0000256" key="1">
    <source>
        <dbReference type="SAM" id="SignalP"/>
    </source>
</evidence>
<evidence type="ECO:0000259" key="2">
    <source>
        <dbReference type="Pfam" id="PF00087"/>
    </source>
</evidence>